<dbReference type="Proteomes" id="UP000822862">
    <property type="component" value="Chromosome"/>
</dbReference>
<reference evidence="1 2" key="1">
    <citation type="submission" date="2021-05" db="EMBL/GenBank/DDBJ databases">
        <title>Ecology and evolution of chlamydial symbionts of arthropods.</title>
        <authorList>
            <person name="Halter T."/>
            <person name="Sixt B.S."/>
            <person name="Toenshoff E.R."/>
            <person name="Koestlbacher S."/>
            <person name="Schulz F."/>
            <person name="Kostanjsek R."/>
            <person name="Collingro A."/>
            <person name="Hendrickx F."/>
            <person name="Horn M."/>
        </authorList>
    </citation>
    <scope>NUCLEOTIDE SEQUENCE [LARGE SCALE GENOMIC DNA]</scope>
    <source>
        <strain evidence="1 2">15C</strain>
    </source>
</reference>
<organism evidence="1 2">
    <name type="scientific">Candidatus Rhabdochlamydia porcellionis</name>
    <dbReference type="NCBI Taxonomy" id="225148"/>
    <lineage>
        <taxon>Bacteria</taxon>
        <taxon>Pseudomonadati</taxon>
        <taxon>Chlamydiota</taxon>
        <taxon>Chlamydiia</taxon>
        <taxon>Parachlamydiales</taxon>
        <taxon>Candidatus Rhabdochlamydiaceae</taxon>
        <taxon>Candidatus Rhabdochlamydia</taxon>
    </lineage>
</organism>
<protein>
    <recommendedName>
        <fullName evidence="3">Lipoprotein</fullName>
    </recommendedName>
</protein>
<sequence>MFLRLLLLLSLVMSCDGKIHSPHTSYFSLSKKEAYAIGQKIWQNECGATTHKLLSWNLSEDFLSLGIGHFIWYPKDRPKQFADTFPDFLLFLQKHCVSIPSWLKKEKSCPWCSKQEFDQTQDPRKQSLKKLLTQTIELQMLFIVQRSQKAIATILFSLPLKEKKSFIKKIHLLAQTSNGKYAIIDYINFKGEGTTLKEQYANQGWGLKQVIQNMPNQLTNPVQDFVKAANFLLENRVANAPRDESRWLPGWKNRLSTYLNP</sequence>
<evidence type="ECO:0008006" key="3">
    <source>
        <dbReference type="Google" id="ProtNLM"/>
    </source>
</evidence>
<gene>
    <name evidence="1" type="ORF">RHAB15C_0001211</name>
</gene>
<keyword evidence="2" id="KW-1185">Reference proteome</keyword>
<name>A0ABX8Z0X0_9BACT</name>
<evidence type="ECO:0000313" key="1">
    <source>
        <dbReference type="EMBL" id="QZA59325.1"/>
    </source>
</evidence>
<proteinExistence type="predicted"/>
<accession>A0ABX8Z0X0</accession>
<dbReference type="EMBL" id="CP075585">
    <property type="protein sequence ID" value="QZA59325.1"/>
    <property type="molecule type" value="Genomic_DNA"/>
</dbReference>
<dbReference type="PROSITE" id="PS51257">
    <property type="entry name" value="PROKAR_LIPOPROTEIN"/>
    <property type="match status" value="1"/>
</dbReference>
<evidence type="ECO:0000313" key="2">
    <source>
        <dbReference type="Proteomes" id="UP000822862"/>
    </source>
</evidence>
<dbReference type="RefSeq" id="WP_194845172.1">
    <property type="nucleotide sequence ID" value="NZ_CP075585.1"/>
</dbReference>